<dbReference type="GO" id="GO:0015369">
    <property type="term" value="F:calcium:proton antiporter activity"/>
    <property type="evidence" value="ECO:0007669"/>
    <property type="project" value="TreeGrafter"/>
</dbReference>
<sequence>MDTQKDKLLAKAERLNVYRHGPVAYLKKSITALLFENWVNVLMICFPLAIHMEENHGDPSNIFFCSLLAIAPFAERLSFVTEQLALHTSE</sequence>
<dbReference type="RefSeq" id="XP_005758659.1">
    <property type="nucleotide sequence ID" value="XM_005758602.1"/>
</dbReference>
<dbReference type="AlphaFoldDB" id="A0A0D3I4P5"/>
<keyword evidence="1" id="KW-0406">Ion transport</keyword>
<organism evidence="2 3">
    <name type="scientific">Emiliania huxleyi (strain CCMP1516)</name>
    <dbReference type="NCBI Taxonomy" id="280463"/>
    <lineage>
        <taxon>Eukaryota</taxon>
        <taxon>Haptista</taxon>
        <taxon>Haptophyta</taxon>
        <taxon>Prymnesiophyceae</taxon>
        <taxon>Isochrysidales</taxon>
        <taxon>Noelaerhabdaceae</taxon>
        <taxon>Emiliania</taxon>
    </lineage>
</organism>
<protein>
    <recommendedName>
        <fullName evidence="4">P-type ATPase N-terminal domain-containing protein</fullName>
    </recommendedName>
</protein>
<keyword evidence="3" id="KW-1185">Reference proteome</keyword>
<accession>A0A0D3I4P5</accession>
<dbReference type="PANTHER" id="PTHR31503:SF22">
    <property type="entry name" value="VACUOLAR CALCIUM ION TRANSPORTER"/>
    <property type="match status" value="1"/>
</dbReference>
<dbReference type="EnsemblProtists" id="EOD06230">
    <property type="protein sequence ID" value="EOD06230"/>
    <property type="gene ID" value="EMIHUDRAFT_259027"/>
</dbReference>
<dbReference type="PaxDb" id="2903-EOD06230"/>
<dbReference type="Proteomes" id="UP000013827">
    <property type="component" value="Unassembled WGS sequence"/>
</dbReference>
<dbReference type="GeneID" id="17252380"/>
<evidence type="ECO:0000313" key="3">
    <source>
        <dbReference type="Proteomes" id="UP000013827"/>
    </source>
</evidence>
<evidence type="ECO:0000313" key="2">
    <source>
        <dbReference type="EnsemblProtists" id="EOD06230"/>
    </source>
</evidence>
<name>A0A0D3I4P5_EMIH1</name>
<reference evidence="2" key="2">
    <citation type="submission" date="2024-10" db="UniProtKB">
        <authorList>
            <consortium name="EnsemblProtists"/>
        </authorList>
    </citation>
    <scope>IDENTIFICATION</scope>
</reference>
<evidence type="ECO:0008006" key="4">
    <source>
        <dbReference type="Google" id="ProtNLM"/>
    </source>
</evidence>
<dbReference type="PANTHER" id="PTHR31503">
    <property type="entry name" value="VACUOLAR CALCIUM ION TRANSPORTER"/>
    <property type="match status" value="1"/>
</dbReference>
<dbReference type="GO" id="GO:0016020">
    <property type="term" value="C:membrane"/>
    <property type="evidence" value="ECO:0007669"/>
    <property type="project" value="InterPro"/>
</dbReference>
<dbReference type="GO" id="GO:0006874">
    <property type="term" value="P:intracellular calcium ion homeostasis"/>
    <property type="evidence" value="ECO:0007669"/>
    <property type="project" value="TreeGrafter"/>
</dbReference>
<evidence type="ECO:0000256" key="1">
    <source>
        <dbReference type="ARBA" id="ARBA00023065"/>
    </source>
</evidence>
<reference evidence="3" key="1">
    <citation type="journal article" date="2013" name="Nature">
        <title>Pan genome of the phytoplankton Emiliania underpins its global distribution.</title>
        <authorList>
            <person name="Read B.A."/>
            <person name="Kegel J."/>
            <person name="Klute M.J."/>
            <person name="Kuo A."/>
            <person name="Lefebvre S.C."/>
            <person name="Maumus F."/>
            <person name="Mayer C."/>
            <person name="Miller J."/>
            <person name="Monier A."/>
            <person name="Salamov A."/>
            <person name="Young J."/>
            <person name="Aguilar M."/>
            <person name="Claverie J.M."/>
            <person name="Frickenhaus S."/>
            <person name="Gonzalez K."/>
            <person name="Herman E.K."/>
            <person name="Lin Y.C."/>
            <person name="Napier J."/>
            <person name="Ogata H."/>
            <person name="Sarno A.F."/>
            <person name="Shmutz J."/>
            <person name="Schroeder D."/>
            <person name="de Vargas C."/>
            <person name="Verret F."/>
            <person name="von Dassow P."/>
            <person name="Valentin K."/>
            <person name="Van de Peer Y."/>
            <person name="Wheeler G."/>
            <person name="Dacks J.B."/>
            <person name="Delwiche C.F."/>
            <person name="Dyhrman S.T."/>
            <person name="Glockner G."/>
            <person name="John U."/>
            <person name="Richards T."/>
            <person name="Worden A.Z."/>
            <person name="Zhang X."/>
            <person name="Grigoriev I.V."/>
            <person name="Allen A.E."/>
            <person name="Bidle K."/>
            <person name="Borodovsky M."/>
            <person name="Bowler C."/>
            <person name="Brownlee C."/>
            <person name="Cock J.M."/>
            <person name="Elias M."/>
            <person name="Gladyshev V.N."/>
            <person name="Groth M."/>
            <person name="Guda C."/>
            <person name="Hadaegh A."/>
            <person name="Iglesias-Rodriguez M.D."/>
            <person name="Jenkins J."/>
            <person name="Jones B.M."/>
            <person name="Lawson T."/>
            <person name="Leese F."/>
            <person name="Lindquist E."/>
            <person name="Lobanov A."/>
            <person name="Lomsadze A."/>
            <person name="Malik S.B."/>
            <person name="Marsh M.E."/>
            <person name="Mackinder L."/>
            <person name="Mock T."/>
            <person name="Mueller-Roeber B."/>
            <person name="Pagarete A."/>
            <person name="Parker M."/>
            <person name="Probert I."/>
            <person name="Quesneville H."/>
            <person name="Raines C."/>
            <person name="Rensing S.A."/>
            <person name="Riano-Pachon D.M."/>
            <person name="Richier S."/>
            <person name="Rokitta S."/>
            <person name="Shiraiwa Y."/>
            <person name="Soanes D.M."/>
            <person name="van der Giezen M."/>
            <person name="Wahlund T.M."/>
            <person name="Williams B."/>
            <person name="Wilson W."/>
            <person name="Wolfe G."/>
            <person name="Wurch L.L."/>
        </authorList>
    </citation>
    <scope>NUCLEOTIDE SEQUENCE</scope>
</reference>
<dbReference type="HOGENOM" id="CLU_2447429_0_0_1"/>
<keyword evidence="1" id="KW-0813">Transport</keyword>
<dbReference type="KEGG" id="ehx:EMIHUDRAFT_259027"/>
<dbReference type="InterPro" id="IPR004713">
    <property type="entry name" value="CaH_exchang"/>
</dbReference>
<proteinExistence type="predicted"/>